<reference evidence="3" key="1">
    <citation type="journal article" date="2023" name="Nat. Commun.">
        <title>Diploid and tetraploid genomes of Acorus and the evolution of monocots.</title>
        <authorList>
            <person name="Ma L."/>
            <person name="Liu K.W."/>
            <person name="Li Z."/>
            <person name="Hsiao Y.Y."/>
            <person name="Qi Y."/>
            <person name="Fu T."/>
            <person name="Tang G.D."/>
            <person name="Zhang D."/>
            <person name="Sun W.H."/>
            <person name="Liu D.K."/>
            <person name="Li Y."/>
            <person name="Chen G.Z."/>
            <person name="Liu X.D."/>
            <person name="Liao X.Y."/>
            <person name="Jiang Y.T."/>
            <person name="Yu X."/>
            <person name="Hao Y."/>
            <person name="Huang J."/>
            <person name="Zhao X.W."/>
            <person name="Ke S."/>
            <person name="Chen Y.Y."/>
            <person name="Wu W.L."/>
            <person name="Hsu J.L."/>
            <person name="Lin Y.F."/>
            <person name="Huang M.D."/>
            <person name="Li C.Y."/>
            <person name="Huang L."/>
            <person name="Wang Z.W."/>
            <person name="Zhao X."/>
            <person name="Zhong W.Y."/>
            <person name="Peng D.H."/>
            <person name="Ahmad S."/>
            <person name="Lan S."/>
            <person name="Zhang J.S."/>
            <person name="Tsai W.C."/>
            <person name="Van de Peer Y."/>
            <person name="Liu Z.J."/>
        </authorList>
    </citation>
    <scope>NUCLEOTIDE SEQUENCE</scope>
    <source>
        <strain evidence="3">SCP</strain>
    </source>
</reference>
<dbReference type="Gene3D" id="2.60.60.20">
    <property type="entry name" value="PLAT/LH2 domain"/>
    <property type="match status" value="1"/>
</dbReference>
<comment type="caution">
    <text evidence="1">Lacks conserved residue(s) required for the propagation of feature annotation.</text>
</comment>
<accession>A0AAV9ADF9</accession>
<dbReference type="PROSITE" id="PS50095">
    <property type="entry name" value="PLAT"/>
    <property type="match status" value="1"/>
</dbReference>
<dbReference type="PANTHER" id="PTHR31718:SF47">
    <property type="entry name" value="OS06G0206401 PROTEIN"/>
    <property type="match status" value="1"/>
</dbReference>
<sequence length="164" mass="17357">MSAPKDNAECVYSIYVQTGYVIKGGTDSKISLSVGDAKGNQVHVPDLESWGLMKEGYDYYERGNLDIFSGRGPCLSTPLCSLNLTSDGSGSHHGWYCEDVEVTATGSRVPCSQSLFYVRRWLANDAPPYQLSAFVDGCSSPSNAAAAAAGKRVFGGERGGGVVA</sequence>
<dbReference type="Proteomes" id="UP001179952">
    <property type="component" value="Unassembled WGS sequence"/>
</dbReference>
<protein>
    <recommendedName>
        <fullName evidence="2">PLAT domain-containing protein</fullName>
    </recommendedName>
</protein>
<dbReference type="InterPro" id="IPR010417">
    <property type="entry name" value="Embryo-specific_ATS3"/>
</dbReference>
<organism evidence="3 4">
    <name type="scientific">Acorus gramineus</name>
    <name type="common">Dwarf sweet flag</name>
    <dbReference type="NCBI Taxonomy" id="55184"/>
    <lineage>
        <taxon>Eukaryota</taxon>
        <taxon>Viridiplantae</taxon>
        <taxon>Streptophyta</taxon>
        <taxon>Embryophyta</taxon>
        <taxon>Tracheophyta</taxon>
        <taxon>Spermatophyta</taxon>
        <taxon>Magnoliopsida</taxon>
        <taxon>Liliopsida</taxon>
        <taxon>Acoraceae</taxon>
        <taxon>Acorus</taxon>
    </lineage>
</organism>
<evidence type="ECO:0000259" key="2">
    <source>
        <dbReference type="PROSITE" id="PS50095"/>
    </source>
</evidence>
<name>A0AAV9ADF9_ACOGR</name>
<dbReference type="InterPro" id="IPR036392">
    <property type="entry name" value="PLAT/LH2_dom_sf"/>
</dbReference>
<dbReference type="InterPro" id="IPR001024">
    <property type="entry name" value="PLAT/LH2_dom"/>
</dbReference>
<evidence type="ECO:0000313" key="3">
    <source>
        <dbReference type="EMBL" id="KAK1262114.1"/>
    </source>
</evidence>
<reference evidence="3" key="2">
    <citation type="submission" date="2023-06" db="EMBL/GenBank/DDBJ databases">
        <authorList>
            <person name="Ma L."/>
            <person name="Liu K.-W."/>
            <person name="Li Z."/>
            <person name="Hsiao Y.-Y."/>
            <person name="Qi Y."/>
            <person name="Fu T."/>
            <person name="Tang G."/>
            <person name="Zhang D."/>
            <person name="Sun W.-H."/>
            <person name="Liu D.-K."/>
            <person name="Li Y."/>
            <person name="Chen G.-Z."/>
            <person name="Liu X.-D."/>
            <person name="Liao X.-Y."/>
            <person name="Jiang Y.-T."/>
            <person name="Yu X."/>
            <person name="Hao Y."/>
            <person name="Huang J."/>
            <person name="Zhao X.-W."/>
            <person name="Ke S."/>
            <person name="Chen Y.-Y."/>
            <person name="Wu W.-L."/>
            <person name="Hsu J.-L."/>
            <person name="Lin Y.-F."/>
            <person name="Huang M.-D."/>
            <person name="Li C.-Y."/>
            <person name="Huang L."/>
            <person name="Wang Z.-W."/>
            <person name="Zhao X."/>
            <person name="Zhong W.-Y."/>
            <person name="Peng D.-H."/>
            <person name="Ahmad S."/>
            <person name="Lan S."/>
            <person name="Zhang J.-S."/>
            <person name="Tsai W.-C."/>
            <person name="Van De Peer Y."/>
            <person name="Liu Z.-J."/>
        </authorList>
    </citation>
    <scope>NUCLEOTIDE SEQUENCE</scope>
    <source>
        <strain evidence="3">SCP</strain>
        <tissue evidence="3">Leaves</tissue>
    </source>
</reference>
<dbReference type="PANTHER" id="PTHR31718">
    <property type="entry name" value="PLAT DOMAIN-CONTAINING PROTEIN"/>
    <property type="match status" value="1"/>
</dbReference>
<dbReference type="SUPFAM" id="SSF49723">
    <property type="entry name" value="Lipase/lipooxygenase domain (PLAT/LH2 domain)"/>
    <property type="match status" value="1"/>
</dbReference>
<feature type="domain" description="PLAT" evidence="2">
    <location>
        <begin position="10"/>
        <end position="136"/>
    </location>
</feature>
<dbReference type="AlphaFoldDB" id="A0AAV9ADF9"/>
<evidence type="ECO:0000313" key="4">
    <source>
        <dbReference type="Proteomes" id="UP001179952"/>
    </source>
</evidence>
<evidence type="ECO:0000256" key="1">
    <source>
        <dbReference type="PROSITE-ProRule" id="PRU00152"/>
    </source>
</evidence>
<keyword evidence="4" id="KW-1185">Reference proteome</keyword>
<proteinExistence type="predicted"/>
<comment type="caution">
    <text evidence="3">The sequence shown here is derived from an EMBL/GenBank/DDBJ whole genome shotgun (WGS) entry which is preliminary data.</text>
</comment>
<dbReference type="EMBL" id="JAUJYN010000010">
    <property type="protein sequence ID" value="KAK1262114.1"/>
    <property type="molecule type" value="Genomic_DNA"/>
</dbReference>
<gene>
    <name evidence="3" type="ORF">QJS04_geneDACA018437</name>
</gene>
<dbReference type="Pfam" id="PF06232">
    <property type="entry name" value="ATS3"/>
    <property type="match status" value="1"/>
</dbReference>